<reference evidence="5 6" key="1">
    <citation type="submission" date="2019-06" db="EMBL/GenBank/DDBJ databases">
        <title>Draft genome sequence of Actinomyces johnsonii CCUG 34287T.</title>
        <authorList>
            <person name="Salva-Serra F."/>
            <person name="Cardew S."/>
            <person name="Moore E."/>
        </authorList>
    </citation>
    <scope>NUCLEOTIDE SEQUENCE [LARGE SCALE GENOMIC DNA]</scope>
    <source>
        <strain evidence="5 6">CCUG 34287</strain>
    </source>
</reference>
<protein>
    <recommendedName>
        <fullName evidence="4">Core-binding (CB) domain-containing protein</fullName>
    </recommendedName>
</protein>
<comment type="caution">
    <text evidence="5">The sequence shown here is derived from an EMBL/GenBank/DDBJ whole genome shotgun (WGS) entry which is preliminary data.</text>
</comment>
<gene>
    <name evidence="5" type="ORF">FK256_00965</name>
</gene>
<evidence type="ECO:0000259" key="4">
    <source>
        <dbReference type="PROSITE" id="PS51900"/>
    </source>
</evidence>
<dbReference type="PROSITE" id="PS51900">
    <property type="entry name" value="CB"/>
    <property type="match status" value="1"/>
</dbReference>
<dbReference type="GO" id="GO:0003677">
    <property type="term" value="F:DNA binding"/>
    <property type="evidence" value="ECO:0007669"/>
    <property type="project" value="UniProtKB-UniRule"/>
</dbReference>
<dbReference type="Gene3D" id="1.10.150.130">
    <property type="match status" value="1"/>
</dbReference>
<dbReference type="InterPro" id="IPR010998">
    <property type="entry name" value="Integrase_recombinase_N"/>
</dbReference>
<sequence>MAAEKMTNGEAENVPAQDPPGAGPVDAHEQRYPDYLMDFPPDLSPEQVQRWRRFFDLREDILLDYGYQTARAYWTDLQDIFEWAIARDKDVLTLTDRDLRQYCALLRRRKYSEATIRRRMVAWRKMEEKMKEG</sequence>
<dbReference type="EMBL" id="VICB01000003">
    <property type="protein sequence ID" value="TQD44502.1"/>
    <property type="molecule type" value="Genomic_DNA"/>
</dbReference>
<dbReference type="AlphaFoldDB" id="A0A508AFB0"/>
<evidence type="ECO:0000313" key="6">
    <source>
        <dbReference type="Proteomes" id="UP000319010"/>
    </source>
</evidence>
<dbReference type="GO" id="GO:0015074">
    <property type="term" value="P:DNA integration"/>
    <property type="evidence" value="ECO:0007669"/>
    <property type="project" value="InterPro"/>
</dbReference>
<proteinExistence type="predicted"/>
<feature type="domain" description="Core-binding (CB)" evidence="4">
    <location>
        <begin position="42"/>
        <end position="131"/>
    </location>
</feature>
<dbReference type="Pfam" id="PF02899">
    <property type="entry name" value="Phage_int_SAM_1"/>
    <property type="match status" value="1"/>
</dbReference>
<evidence type="ECO:0000313" key="5">
    <source>
        <dbReference type="EMBL" id="TQD44502.1"/>
    </source>
</evidence>
<organism evidence="5 6">
    <name type="scientific">Actinomyces johnsonii</name>
    <dbReference type="NCBI Taxonomy" id="544581"/>
    <lineage>
        <taxon>Bacteria</taxon>
        <taxon>Bacillati</taxon>
        <taxon>Actinomycetota</taxon>
        <taxon>Actinomycetes</taxon>
        <taxon>Actinomycetales</taxon>
        <taxon>Actinomycetaceae</taxon>
        <taxon>Actinomyces</taxon>
    </lineage>
</organism>
<name>A0A508AFB0_9ACTO</name>
<feature type="region of interest" description="Disordered" evidence="3">
    <location>
        <begin position="1"/>
        <end position="28"/>
    </location>
</feature>
<dbReference type="RefSeq" id="WP_141423369.1">
    <property type="nucleotide sequence ID" value="NZ_JASPFB010000001.1"/>
</dbReference>
<dbReference type="InterPro" id="IPR044068">
    <property type="entry name" value="CB"/>
</dbReference>
<dbReference type="SUPFAM" id="SSF47823">
    <property type="entry name" value="lambda integrase-like, N-terminal domain"/>
    <property type="match status" value="1"/>
</dbReference>
<evidence type="ECO:0000256" key="2">
    <source>
        <dbReference type="PROSITE-ProRule" id="PRU01248"/>
    </source>
</evidence>
<dbReference type="Proteomes" id="UP000319010">
    <property type="component" value="Unassembled WGS sequence"/>
</dbReference>
<evidence type="ECO:0000256" key="1">
    <source>
        <dbReference type="ARBA" id="ARBA00023125"/>
    </source>
</evidence>
<dbReference type="InterPro" id="IPR004107">
    <property type="entry name" value="Integrase_SAM-like_N"/>
</dbReference>
<keyword evidence="1 2" id="KW-0238">DNA-binding</keyword>
<accession>A0A508AFB0</accession>
<evidence type="ECO:0000256" key="3">
    <source>
        <dbReference type="SAM" id="MobiDB-lite"/>
    </source>
</evidence>